<protein>
    <recommendedName>
        <fullName evidence="3">DUF4145 domain-containing protein</fullName>
    </recommendedName>
</protein>
<dbReference type="Proteomes" id="UP001526430">
    <property type="component" value="Unassembled WGS sequence"/>
</dbReference>
<organism evidence="1 2">
    <name type="scientific">Sabulicella glaciei</name>
    <dbReference type="NCBI Taxonomy" id="2984948"/>
    <lineage>
        <taxon>Bacteria</taxon>
        <taxon>Pseudomonadati</taxon>
        <taxon>Pseudomonadota</taxon>
        <taxon>Alphaproteobacteria</taxon>
        <taxon>Acetobacterales</taxon>
        <taxon>Acetobacteraceae</taxon>
        <taxon>Sabulicella</taxon>
    </lineage>
</organism>
<dbReference type="RefSeq" id="WP_301590930.1">
    <property type="nucleotide sequence ID" value="NZ_JAPFQI010000011.1"/>
</dbReference>
<keyword evidence="2" id="KW-1185">Reference proteome</keyword>
<name>A0ABT3NXA7_9PROT</name>
<evidence type="ECO:0000313" key="2">
    <source>
        <dbReference type="Proteomes" id="UP001526430"/>
    </source>
</evidence>
<dbReference type="EMBL" id="JAPFQI010000011">
    <property type="protein sequence ID" value="MCW8086805.1"/>
    <property type="molecule type" value="Genomic_DNA"/>
</dbReference>
<accession>A0ABT3NXA7</accession>
<proteinExistence type="predicted"/>
<evidence type="ECO:0008006" key="3">
    <source>
        <dbReference type="Google" id="ProtNLM"/>
    </source>
</evidence>
<reference evidence="1 2" key="1">
    <citation type="submission" date="2022-10" db="EMBL/GenBank/DDBJ databases">
        <title>Roseococcus glaciei nov., sp. nov., isolated from glacier.</title>
        <authorList>
            <person name="Liu Q."/>
            <person name="Xin Y.-H."/>
        </authorList>
    </citation>
    <scope>NUCLEOTIDE SEQUENCE [LARGE SCALE GENOMIC DNA]</scope>
    <source>
        <strain evidence="1 2">MDT2-1-1</strain>
    </source>
</reference>
<gene>
    <name evidence="1" type="ORF">OF850_14305</name>
</gene>
<evidence type="ECO:0000313" key="1">
    <source>
        <dbReference type="EMBL" id="MCW8086805.1"/>
    </source>
</evidence>
<sequence>MRFLDRFGRRPSAAPEKLGEFLLGQGAFVAQKTVLDYCRVKAGRNERAHFADPGFQAALEHCRWQVFLSALADVTLVAEAALRPHAPGAEDGLTQGLAALHDSALLAAAPPEAEREAAEGARLALPHHLSAAQAVSPLPPHRRPLLAEPVLFATLPVHPDQRRGEEEAIRGALRFHVVTTVQEMERRFDLPSLAAAVAGTAPRH</sequence>
<comment type="caution">
    <text evidence="1">The sequence shown here is derived from an EMBL/GenBank/DDBJ whole genome shotgun (WGS) entry which is preliminary data.</text>
</comment>